<protein>
    <submittedName>
        <fullName evidence="2">Uncharacterized protein</fullName>
    </submittedName>
</protein>
<gene>
    <name evidence="2" type="ORF">sL5_10030</name>
</gene>
<reference evidence="2 3" key="1">
    <citation type="journal article" date="2021" name="Microb. Ecol.">
        <title>Candidatus Mesenet longicola: Novel Endosymbionts of Brontispa longissima that Induce Cytoplasmic Incompatibility.</title>
        <authorList>
            <person name="Takano S."/>
            <person name="Gotoh Y."/>
            <person name="Hayashi T."/>
        </authorList>
    </citation>
    <scope>NUCLEOTIDE SEQUENCE [LARGE SCALE GENOMIC DNA]</scope>
    <source>
        <strain evidence="2">L5</strain>
    </source>
</reference>
<keyword evidence="3" id="KW-1185">Reference proteome</keyword>
<organism evidence="2 3">
    <name type="scientific">Candidatus Mesenet longicola</name>
    <dbReference type="NCBI Taxonomy" id="1892558"/>
    <lineage>
        <taxon>Bacteria</taxon>
        <taxon>Pseudomonadati</taxon>
        <taxon>Pseudomonadota</taxon>
        <taxon>Alphaproteobacteria</taxon>
        <taxon>Rickettsiales</taxon>
        <taxon>Anaplasmataceae</taxon>
        <taxon>Candidatus Mesenet</taxon>
    </lineage>
</organism>
<dbReference type="EMBL" id="BNGU01000056">
    <property type="protein sequence ID" value="GHM60010.1"/>
    <property type="molecule type" value="Genomic_DNA"/>
</dbReference>
<proteinExistence type="predicted"/>
<dbReference type="AlphaFoldDB" id="A0A8J3HW51"/>
<evidence type="ECO:0000313" key="3">
    <source>
        <dbReference type="Proteomes" id="UP000637906"/>
    </source>
</evidence>
<feature type="region of interest" description="Disordered" evidence="1">
    <location>
        <begin position="27"/>
        <end position="48"/>
    </location>
</feature>
<dbReference type="Proteomes" id="UP000637906">
    <property type="component" value="Unassembled WGS sequence"/>
</dbReference>
<comment type="caution">
    <text evidence="2">The sequence shown here is derived from an EMBL/GenBank/DDBJ whole genome shotgun (WGS) entry which is preliminary data.</text>
</comment>
<name>A0A8J3HW51_9RICK</name>
<accession>A0A8J3HW51</accession>
<evidence type="ECO:0000313" key="2">
    <source>
        <dbReference type="EMBL" id="GHM60010.1"/>
    </source>
</evidence>
<sequence length="48" mass="5374">MRQAKSLVDENPIQAKLNQQLEINHYTAQGNERSKANGMDNESEDIGS</sequence>
<evidence type="ECO:0000256" key="1">
    <source>
        <dbReference type="SAM" id="MobiDB-lite"/>
    </source>
</evidence>